<dbReference type="NCBIfam" id="TIGR02651">
    <property type="entry name" value="RNase_Z"/>
    <property type="match status" value="1"/>
</dbReference>
<evidence type="ECO:0000256" key="2">
    <source>
        <dbReference type="ARBA" id="ARBA00012477"/>
    </source>
</evidence>
<feature type="active site" description="Proton acceptor" evidence="10">
    <location>
        <position position="67"/>
    </location>
</feature>
<comment type="subunit">
    <text evidence="1 10">Homodimer.</text>
</comment>
<dbReference type="InterPro" id="IPR036866">
    <property type="entry name" value="RibonucZ/Hydroxyglut_hydro"/>
</dbReference>
<keyword evidence="4 10" id="KW-0540">Nuclease</keyword>
<keyword evidence="3 10" id="KW-0819">tRNA processing</keyword>
<dbReference type="InterPro" id="IPR001279">
    <property type="entry name" value="Metallo-B-lactamas"/>
</dbReference>
<dbReference type="OrthoDB" id="9800940at2"/>
<feature type="domain" description="Metallo-beta-lactamase" evidence="11">
    <location>
        <begin position="202"/>
        <end position="270"/>
    </location>
</feature>
<dbReference type="GO" id="GO:0042802">
    <property type="term" value="F:identical protein binding"/>
    <property type="evidence" value="ECO:0007669"/>
    <property type="project" value="UniProtKB-ARBA"/>
</dbReference>
<evidence type="ECO:0000256" key="7">
    <source>
        <dbReference type="ARBA" id="ARBA00022801"/>
    </source>
</evidence>
<comment type="catalytic activity">
    <reaction evidence="10">
        <text>Endonucleolytic cleavage of RNA, removing extra 3' nucleotides from tRNA precursor, generating 3' termini of tRNAs. A 3'-hydroxy group is left at the tRNA terminus and a 5'-phosphoryl group is left at the trailer molecule.</text>
        <dbReference type="EC" id="3.1.26.11"/>
    </reaction>
</comment>
<dbReference type="RefSeq" id="WP_113805090.1">
    <property type="nucleotide sequence ID" value="NZ_QOCW01000004.1"/>
</dbReference>
<name>A0A366XYD6_9BACI</name>
<evidence type="ECO:0000256" key="9">
    <source>
        <dbReference type="ARBA" id="ARBA00057812"/>
    </source>
</evidence>
<sequence>MELYFLGTGAGIPSKQRNVSAAALRFFNDQGSTWLFDCGEATQHQILYTPLKLSKIDKIFITHLHGDHIYGLPGVLGSRSFQGTETPLTLFGPKGLKDFVQTSLSVSGTFLRYRLEVVEVEDGAVFKERNTVIKVKKLVHGIPSFGYRIEEENQAGSLQVDKLKALGVPPGPLYGQLKEGKQIQLEDGRFINGKDFLGPCKKGRKIAVLGDTRYTEAAIELAKDVDVLVHEATFGAHEQELAHQYYHSTSVQAAKVAKMAEASSLILTHISSRYGENADRLLNEAKEQFVNTYLAKDLWSYSIQP</sequence>
<feature type="binding site" evidence="10">
    <location>
        <position position="67"/>
    </location>
    <ligand>
        <name>Zn(2+)</name>
        <dbReference type="ChEBI" id="CHEBI:29105"/>
        <label>2</label>
        <note>catalytic</note>
    </ligand>
</feature>
<organism evidence="12 13">
    <name type="scientific">Bacillus taeanensis</name>
    <dbReference type="NCBI Taxonomy" id="273032"/>
    <lineage>
        <taxon>Bacteria</taxon>
        <taxon>Bacillati</taxon>
        <taxon>Bacillota</taxon>
        <taxon>Bacilli</taxon>
        <taxon>Bacillales</taxon>
        <taxon>Bacillaceae</taxon>
        <taxon>Bacillus</taxon>
    </lineage>
</organism>
<evidence type="ECO:0000259" key="11">
    <source>
        <dbReference type="Pfam" id="PF12706"/>
    </source>
</evidence>
<dbReference type="AlphaFoldDB" id="A0A366XYD6"/>
<dbReference type="Proteomes" id="UP000253314">
    <property type="component" value="Unassembled WGS sequence"/>
</dbReference>
<dbReference type="PANTHER" id="PTHR46018">
    <property type="entry name" value="ZINC PHOSPHODIESTERASE ELAC PROTEIN 1"/>
    <property type="match status" value="1"/>
</dbReference>
<keyword evidence="7 10" id="KW-0378">Hydrolase</keyword>
<feature type="binding site" evidence="10">
    <location>
        <position position="65"/>
    </location>
    <ligand>
        <name>Zn(2+)</name>
        <dbReference type="ChEBI" id="CHEBI:29105"/>
        <label>1</label>
        <note>catalytic</note>
    </ligand>
</feature>
<dbReference type="Gene3D" id="3.60.15.10">
    <property type="entry name" value="Ribonuclease Z/Hydroxyacylglutathione hydrolase-like"/>
    <property type="match status" value="1"/>
</dbReference>
<dbReference type="InterPro" id="IPR013471">
    <property type="entry name" value="RNase_Z/BN"/>
</dbReference>
<accession>A0A366XYD6</accession>
<feature type="binding site" evidence="10">
    <location>
        <position position="269"/>
    </location>
    <ligand>
        <name>Zn(2+)</name>
        <dbReference type="ChEBI" id="CHEBI:29105"/>
        <label>2</label>
        <note>catalytic</note>
    </ligand>
</feature>
<evidence type="ECO:0000256" key="10">
    <source>
        <dbReference type="HAMAP-Rule" id="MF_01818"/>
    </source>
</evidence>
<feature type="binding site" evidence="10">
    <location>
        <position position="63"/>
    </location>
    <ligand>
        <name>Zn(2+)</name>
        <dbReference type="ChEBI" id="CHEBI:29105"/>
        <label>1</label>
        <note>catalytic</note>
    </ligand>
</feature>
<dbReference type="Pfam" id="PF12706">
    <property type="entry name" value="Lactamase_B_2"/>
    <property type="match status" value="1"/>
</dbReference>
<dbReference type="FunFam" id="3.60.15.10:FF:000002">
    <property type="entry name" value="Ribonuclease Z"/>
    <property type="match status" value="1"/>
</dbReference>
<comment type="function">
    <text evidence="9 10">Zinc phosphodiesterase, which displays some tRNA 3'-processing endonuclease activity. Probably involved in tRNA maturation, by removing a 3'-trailer from precursor tRNA.</text>
</comment>
<reference evidence="12 13" key="1">
    <citation type="submission" date="2018-07" db="EMBL/GenBank/DDBJ databases">
        <title>Lottiidibacillus patelloidae gen. nov., sp. nov., isolated from the intestinal tract of a marine limpet and the reclassification of B. taeanensis BH030017T, B. algicola KMM 3737T and B. hwajinpoensis SW-72T as genus Lottiidibacillus.</title>
        <authorList>
            <person name="Liu R."/>
            <person name="Huang Z."/>
        </authorList>
    </citation>
    <scope>NUCLEOTIDE SEQUENCE [LARGE SCALE GENOMIC DNA]</scope>
    <source>
        <strain evidence="12 13">BH030017</strain>
    </source>
</reference>
<dbReference type="SUPFAM" id="SSF56281">
    <property type="entry name" value="Metallo-hydrolase/oxidoreductase"/>
    <property type="match status" value="1"/>
</dbReference>
<dbReference type="NCBIfam" id="NF000801">
    <property type="entry name" value="PRK00055.1-3"/>
    <property type="match status" value="1"/>
</dbReference>
<keyword evidence="6 10" id="KW-0255">Endonuclease</keyword>
<evidence type="ECO:0000256" key="1">
    <source>
        <dbReference type="ARBA" id="ARBA00011738"/>
    </source>
</evidence>
<dbReference type="PANTHER" id="PTHR46018:SF2">
    <property type="entry name" value="ZINC PHOSPHODIESTERASE ELAC PROTEIN 1"/>
    <property type="match status" value="1"/>
</dbReference>
<feature type="binding site" evidence="10">
    <location>
        <position position="140"/>
    </location>
    <ligand>
        <name>Zn(2+)</name>
        <dbReference type="ChEBI" id="CHEBI:29105"/>
        <label>1</label>
        <note>catalytic</note>
    </ligand>
</feature>
<feature type="binding site" evidence="10">
    <location>
        <position position="211"/>
    </location>
    <ligand>
        <name>Zn(2+)</name>
        <dbReference type="ChEBI" id="CHEBI:29105"/>
        <label>2</label>
        <note>catalytic</note>
    </ligand>
</feature>
<evidence type="ECO:0000256" key="6">
    <source>
        <dbReference type="ARBA" id="ARBA00022759"/>
    </source>
</evidence>
<proteinExistence type="inferred from homology"/>
<gene>
    <name evidence="10 12" type="primary">rnz</name>
    <name evidence="12" type="ORF">DS031_06405</name>
</gene>
<evidence type="ECO:0000256" key="4">
    <source>
        <dbReference type="ARBA" id="ARBA00022722"/>
    </source>
</evidence>
<keyword evidence="5 10" id="KW-0479">Metal-binding</keyword>
<evidence type="ECO:0000313" key="13">
    <source>
        <dbReference type="Proteomes" id="UP000253314"/>
    </source>
</evidence>
<comment type="similarity">
    <text evidence="10">Belongs to the RNase Z family.</text>
</comment>
<dbReference type="EMBL" id="QOCW01000004">
    <property type="protein sequence ID" value="RBW70636.1"/>
    <property type="molecule type" value="Genomic_DNA"/>
</dbReference>
<dbReference type="EC" id="3.1.26.11" evidence="2 10"/>
<dbReference type="GO" id="GO:0008270">
    <property type="term" value="F:zinc ion binding"/>
    <property type="evidence" value="ECO:0007669"/>
    <property type="project" value="UniProtKB-UniRule"/>
</dbReference>
<keyword evidence="13" id="KW-1185">Reference proteome</keyword>
<comment type="caution">
    <text evidence="12">The sequence shown here is derived from an EMBL/GenBank/DDBJ whole genome shotgun (WGS) entry which is preliminary data.</text>
</comment>
<feature type="binding site" evidence="10">
    <location>
        <position position="211"/>
    </location>
    <ligand>
        <name>Zn(2+)</name>
        <dbReference type="ChEBI" id="CHEBI:29105"/>
        <label>1</label>
        <note>catalytic</note>
    </ligand>
</feature>
<dbReference type="HAMAP" id="MF_01818">
    <property type="entry name" value="RNase_Z_BN"/>
    <property type="match status" value="1"/>
</dbReference>
<evidence type="ECO:0000256" key="5">
    <source>
        <dbReference type="ARBA" id="ARBA00022723"/>
    </source>
</evidence>
<keyword evidence="8 10" id="KW-0862">Zinc</keyword>
<dbReference type="Pfam" id="PF23023">
    <property type="entry name" value="Anti-Pycsar_Apyc1"/>
    <property type="match status" value="1"/>
</dbReference>
<dbReference type="CDD" id="cd07717">
    <property type="entry name" value="RNaseZ_ZiPD-like_MBL-fold"/>
    <property type="match status" value="1"/>
</dbReference>
<dbReference type="GO" id="GO:0042781">
    <property type="term" value="F:3'-tRNA processing endoribonuclease activity"/>
    <property type="evidence" value="ECO:0007669"/>
    <property type="project" value="UniProtKB-UniRule"/>
</dbReference>
<feature type="binding site" evidence="10">
    <location>
        <position position="68"/>
    </location>
    <ligand>
        <name>Zn(2+)</name>
        <dbReference type="ChEBI" id="CHEBI:29105"/>
        <label>2</label>
        <note>catalytic</note>
    </ligand>
</feature>
<evidence type="ECO:0000313" key="12">
    <source>
        <dbReference type="EMBL" id="RBW70636.1"/>
    </source>
</evidence>
<evidence type="ECO:0000256" key="3">
    <source>
        <dbReference type="ARBA" id="ARBA00022694"/>
    </source>
</evidence>
<protein>
    <recommendedName>
        <fullName evidence="2 10">Ribonuclease Z</fullName>
        <shortName evidence="10">RNase Z</shortName>
        <ecNumber evidence="2 10">3.1.26.11</ecNumber>
    </recommendedName>
    <alternativeName>
        <fullName evidence="10">tRNA 3 endonuclease</fullName>
    </alternativeName>
    <alternativeName>
        <fullName evidence="10">tRNase Z</fullName>
    </alternativeName>
</protein>
<evidence type="ECO:0000256" key="8">
    <source>
        <dbReference type="ARBA" id="ARBA00022833"/>
    </source>
</evidence>
<comment type="cofactor">
    <cofactor evidence="10">
        <name>Zn(2+)</name>
        <dbReference type="ChEBI" id="CHEBI:29105"/>
    </cofactor>
    <text evidence="10">Binds 2 Zn(2+) ions.</text>
</comment>